<dbReference type="InterPro" id="IPR036873">
    <property type="entry name" value="Rhodanese-like_dom_sf"/>
</dbReference>
<accession>A0A6V8SN75</accession>
<proteinExistence type="predicted"/>
<dbReference type="AlphaFoldDB" id="A0A6V8SN75"/>
<evidence type="ECO:0000313" key="2">
    <source>
        <dbReference type="EMBL" id="GFP76628.1"/>
    </source>
</evidence>
<evidence type="ECO:0000259" key="1">
    <source>
        <dbReference type="PROSITE" id="PS50206"/>
    </source>
</evidence>
<dbReference type="InterPro" id="IPR050229">
    <property type="entry name" value="GlpE_sulfurtransferase"/>
</dbReference>
<organism evidence="2 3">
    <name type="scientific">Clostridium fungisolvens</name>
    <dbReference type="NCBI Taxonomy" id="1604897"/>
    <lineage>
        <taxon>Bacteria</taxon>
        <taxon>Bacillati</taxon>
        <taxon>Bacillota</taxon>
        <taxon>Clostridia</taxon>
        <taxon>Eubacteriales</taxon>
        <taxon>Clostridiaceae</taxon>
        <taxon>Clostridium</taxon>
    </lineage>
</organism>
<feature type="domain" description="Rhodanese" evidence="1">
    <location>
        <begin position="21"/>
        <end position="105"/>
    </location>
</feature>
<gene>
    <name evidence="2" type="ORF">bsdtw1_02731</name>
</gene>
<dbReference type="PROSITE" id="PS50206">
    <property type="entry name" value="RHODANESE_3"/>
    <property type="match status" value="1"/>
</dbReference>
<dbReference type="SMART" id="SM00450">
    <property type="entry name" value="RHOD"/>
    <property type="match status" value="1"/>
</dbReference>
<comment type="caution">
    <text evidence="2">The sequence shown here is derived from an EMBL/GenBank/DDBJ whole genome shotgun (WGS) entry which is preliminary data.</text>
</comment>
<sequence>MFDFLFKNSIKSVKANELGELLGKINLIDVREPYEYKNGHLPSAKNIPVNKIIADADKLLDKSKEYHIICQSGARSSRVCNVLNKNGFKVINVSGGTGGYTGSLKR</sequence>
<dbReference type="SUPFAM" id="SSF52821">
    <property type="entry name" value="Rhodanese/Cell cycle control phosphatase"/>
    <property type="match status" value="1"/>
</dbReference>
<evidence type="ECO:0000313" key="3">
    <source>
        <dbReference type="Proteomes" id="UP000580568"/>
    </source>
</evidence>
<dbReference type="CDD" id="cd00158">
    <property type="entry name" value="RHOD"/>
    <property type="match status" value="1"/>
</dbReference>
<reference evidence="2 3" key="1">
    <citation type="submission" date="2020-07" db="EMBL/GenBank/DDBJ databases">
        <title>A new beta-1,3-glucan-decomposing anaerobic bacterium isolated from anoxic soil subjected to biological soil disinfestation.</title>
        <authorList>
            <person name="Ueki A."/>
            <person name="Tonouchi A."/>
        </authorList>
    </citation>
    <scope>NUCLEOTIDE SEQUENCE [LARGE SCALE GENOMIC DNA]</scope>
    <source>
        <strain evidence="2 3">TW1</strain>
    </source>
</reference>
<dbReference type="Pfam" id="PF00581">
    <property type="entry name" value="Rhodanese"/>
    <property type="match status" value="1"/>
</dbReference>
<dbReference type="RefSeq" id="WP_183278044.1">
    <property type="nucleotide sequence ID" value="NZ_BLZR01000001.1"/>
</dbReference>
<dbReference type="Gene3D" id="3.40.250.10">
    <property type="entry name" value="Rhodanese-like domain"/>
    <property type="match status" value="1"/>
</dbReference>
<dbReference type="Proteomes" id="UP000580568">
    <property type="component" value="Unassembled WGS sequence"/>
</dbReference>
<dbReference type="PANTHER" id="PTHR43031:SF17">
    <property type="entry name" value="SULFURTRANSFERASE YTWF-RELATED"/>
    <property type="match status" value="1"/>
</dbReference>
<dbReference type="InterPro" id="IPR001763">
    <property type="entry name" value="Rhodanese-like_dom"/>
</dbReference>
<keyword evidence="3" id="KW-1185">Reference proteome</keyword>
<dbReference type="EMBL" id="BLZR01000001">
    <property type="protein sequence ID" value="GFP76628.1"/>
    <property type="molecule type" value="Genomic_DNA"/>
</dbReference>
<name>A0A6V8SN75_9CLOT</name>
<protein>
    <recommendedName>
        <fullName evidence="1">Rhodanese domain-containing protein</fullName>
    </recommendedName>
</protein>
<dbReference type="PANTHER" id="PTHR43031">
    <property type="entry name" value="FAD-DEPENDENT OXIDOREDUCTASE"/>
    <property type="match status" value="1"/>
</dbReference>